<proteinExistence type="predicted"/>
<dbReference type="AlphaFoldDB" id="A0A2M7RS50"/>
<comment type="caution">
    <text evidence="1">The sequence shown here is derived from an EMBL/GenBank/DDBJ whole genome shotgun (WGS) entry which is preliminary data.</text>
</comment>
<evidence type="ECO:0000313" key="1">
    <source>
        <dbReference type="EMBL" id="PIZ03137.1"/>
    </source>
</evidence>
<dbReference type="EMBL" id="PFMK01000021">
    <property type="protein sequence ID" value="PIZ03137.1"/>
    <property type="molecule type" value="Genomic_DNA"/>
</dbReference>
<dbReference type="Proteomes" id="UP000231069">
    <property type="component" value="Unassembled WGS sequence"/>
</dbReference>
<sequence>MKIVLKSFFVFFEFFPYNPVPGLMHMKTKDVFRPIEPPDGFPDGLRIEEDEQGARRVVALVGDGTNYYRIRGAVNPSNGLIYPDGCVGQEGLVLGQISSSDLVHVRNALGL</sequence>
<protein>
    <submittedName>
        <fullName evidence="1">Uncharacterized protein</fullName>
    </submittedName>
</protein>
<accession>A0A2M7RS50</accession>
<name>A0A2M7RS50_9BACT</name>
<organism evidence="1 2">
    <name type="scientific">Candidatus Gottesmanbacteria bacterium CG_4_10_14_0_8_um_filter_37_24</name>
    <dbReference type="NCBI Taxonomy" id="1974574"/>
    <lineage>
        <taxon>Bacteria</taxon>
        <taxon>Candidatus Gottesmaniibacteriota</taxon>
    </lineage>
</organism>
<reference evidence="2" key="1">
    <citation type="submission" date="2017-09" db="EMBL/GenBank/DDBJ databases">
        <title>Depth-based differentiation of microbial function through sediment-hosted aquifers and enrichment of novel symbionts in the deep terrestrial subsurface.</title>
        <authorList>
            <person name="Probst A.J."/>
            <person name="Ladd B."/>
            <person name="Jarett J.K."/>
            <person name="Geller-Mcgrath D.E."/>
            <person name="Sieber C.M.K."/>
            <person name="Emerson J.B."/>
            <person name="Anantharaman K."/>
            <person name="Thomas B.C."/>
            <person name="Malmstrom R."/>
            <person name="Stieglmeier M."/>
            <person name="Klingl A."/>
            <person name="Woyke T."/>
            <person name="Ryan C.M."/>
            <person name="Banfield J.F."/>
        </authorList>
    </citation>
    <scope>NUCLEOTIDE SEQUENCE [LARGE SCALE GENOMIC DNA]</scope>
</reference>
<evidence type="ECO:0000313" key="2">
    <source>
        <dbReference type="Proteomes" id="UP000231069"/>
    </source>
</evidence>
<gene>
    <name evidence="1" type="ORF">COY59_01095</name>
</gene>